<dbReference type="GO" id="GO:0005829">
    <property type="term" value="C:cytosol"/>
    <property type="evidence" value="ECO:0007669"/>
    <property type="project" value="TreeGrafter"/>
</dbReference>
<dbReference type="Pfam" id="PF11799">
    <property type="entry name" value="IMS_C"/>
    <property type="match status" value="1"/>
</dbReference>
<dbReference type="GO" id="GO:0006260">
    <property type="term" value="P:DNA replication"/>
    <property type="evidence" value="ECO:0007669"/>
    <property type="project" value="UniProtKB-KW"/>
</dbReference>
<dbReference type="Proteomes" id="UP000286974">
    <property type="component" value="Unassembled WGS sequence"/>
</dbReference>
<accession>A0A401FN49</accession>
<comment type="caution">
    <text evidence="14">The sequence shown here is derived from an EMBL/GenBank/DDBJ whole genome shotgun (WGS) entry which is preliminary data.</text>
</comment>
<evidence type="ECO:0000256" key="10">
    <source>
        <dbReference type="ARBA" id="ARBA00023125"/>
    </source>
</evidence>
<dbReference type="GO" id="GO:0042276">
    <property type="term" value="P:error-prone translesion synthesis"/>
    <property type="evidence" value="ECO:0007669"/>
    <property type="project" value="TreeGrafter"/>
</dbReference>
<dbReference type="EC" id="2.7.7.7" evidence="1"/>
<evidence type="ECO:0000256" key="12">
    <source>
        <dbReference type="ARBA" id="ARBA00049244"/>
    </source>
</evidence>
<dbReference type="AlphaFoldDB" id="A0A401FN49"/>
<dbReference type="GO" id="GO:0003887">
    <property type="term" value="F:DNA-directed DNA polymerase activity"/>
    <property type="evidence" value="ECO:0007669"/>
    <property type="project" value="UniProtKB-KW"/>
</dbReference>
<evidence type="ECO:0000256" key="9">
    <source>
        <dbReference type="ARBA" id="ARBA00022932"/>
    </source>
</evidence>
<keyword evidence="8" id="KW-0460">Magnesium</keyword>
<evidence type="ECO:0000256" key="1">
    <source>
        <dbReference type="ARBA" id="ARBA00012417"/>
    </source>
</evidence>
<evidence type="ECO:0000256" key="5">
    <source>
        <dbReference type="ARBA" id="ARBA00022705"/>
    </source>
</evidence>
<dbReference type="Gene3D" id="1.10.150.20">
    <property type="entry name" value="5' to 3' exonuclease, C-terminal subdomain"/>
    <property type="match status" value="1"/>
</dbReference>
<dbReference type="SUPFAM" id="SSF100879">
    <property type="entry name" value="Lesion bypass DNA polymerase (Y-family), little finger domain"/>
    <property type="match status" value="1"/>
</dbReference>
<protein>
    <recommendedName>
        <fullName evidence="1">DNA-directed DNA polymerase</fullName>
        <ecNumber evidence="1">2.7.7.7</ecNumber>
    </recommendedName>
</protein>
<keyword evidence="3 14" id="KW-0808">Transferase</keyword>
<keyword evidence="15" id="KW-1185">Reference proteome</keyword>
<gene>
    <name evidence="14" type="ORF">NBRC111893_1882</name>
</gene>
<dbReference type="GO" id="GO:0003684">
    <property type="term" value="F:damaged DNA binding"/>
    <property type="evidence" value="ECO:0007669"/>
    <property type="project" value="InterPro"/>
</dbReference>
<dbReference type="GO" id="GO:0009432">
    <property type="term" value="P:SOS response"/>
    <property type="evidence" value="ECO:0007669"/>
    <property type="project" value="TreeGrafter"/>
</dbReference>
<keyword evidence="6" id="KW-0479">Metal-binding</keyword>
<name>A0A401FN49_9LACO</name>
<evidence type="ECO:0000256" key="4">
    <source>
        <dbReference type="ARBA" id="ARBA00022695"/>
    </source>
</evidence>
<dbReference type="GO" id="GO:0046872">
    <property type="term" value="F:metal ion binding"/>
    <property type="evidence" value="ECO:0007669"/>
    <property type="project" value="UniProtKB-KW"/>
</dbReference>
<dbReference type="InterPro" id="IPR043502">
    <property type="entry name" value="DNA/RNA_pol_sf"/>
</dbReference>
<dbReference type="Gene3D" id="3.30.1490.100">
    <property type="entry name" value="DNA polymerase, Y-family, little finger domain"/>
    <property type="match status" value="1"/>
</dbReference>
<evidence type="ECO:0000259" key="13">
    <source>
        <dbReference type="Pfam" id="PF11799"/>
    </source>
</evidence>
<evidence type="ECO:0000256" key="6">
    <source>
        <dbReference type="ARBA" id="ARBA00022723"/>
    </source>
</evidence>
<dbReference type="EMBL" id="BEXA01000004">
    <property type="protein sequence ID" value="GAY73736.1"/>
    <property type="molecule type" value="Genomic_DNA"/>
</dbReference>
<evidence type="ECO:0000313" key="14">
    <source>
        <dbReference type="EMBL" id="GAY73736.1"/>
    </source>
</evidence>
<keyword evidence="7" id="KW-0227">DNA damage</keyword>
<sequence length="164" mass="19010">MHELDINNGEDLIKWEQLDLIKYFGKFGHVLYERARGIDNRPVEANRVRKSIGKERTYGSVLVTDDEVRSALTKIANLVTKEVIKQKKHGKTLVLKIRFSDFITYTKRVSFDRYISNDETEFLSLATELLEEVPEVSSDRGVRLLGITITNLDDLNYENLDLFK</sequence>
<dbReference type="FunFam" id="3.30.1490.100:FF:000004">
    <property type="entry name" value="DNA polymerase IV"/>
    <property type="match status" value="1"/>
</dbReference>
<dbReference type="GO" id="GO:0006281">
    <property type="term" value="P:DNA repair"/>
    <property type="evidence" value="ECO:0007669"/>
    <property type="project" value="UniProtKB-KW"/>
</dbReference>
<dbReference type="PANTHER" id="PTHR11076">
    <property type="entry name" value="DNA REPAIR POLYMERASE UMUC / TRANSFERASE FAMILY MEMBER"/>
    <property type="match status" value="1"/>
</dbReference>
<dbReference type="InterPro" id="IPR036775">
    <property type="entry name" value="DNA_pol_Y-fam_lit_finger_sf"/>
</dbReference>
<proteinExistence type="predicted"/>
<dbReference type="InterPro" id="IPR017961">
    <property type="entry name" value="DNA_pol_Y-fam_little_finger"/>
</dbReference>
<comment type="catalytic activity">
    <reaction evidence="12">
        <text>DNA(n) + a 2'-deoxyribonucleoside 5'-triphosphate = DNA(n+1) + diphosphate</text>
        <dbReference type="Rhea" id="RHEA:22508"/>
        <dbReference type="Rhea" id="RHEA-COMP:17339"/>
        <dbReference type="Rhea" id="RHEA-COMP:17340"/>
        <dbReference type="ChEBI" id="CHEBI:33019"/>
        <dbReference type="ChEBI" id="CHEBI:61560"/>
        <dbReference type="ChEBI" id="CHEBI:173112"/>
        <dbReference type="EC" id="2.7.7.7"/>
    </reaction>
</comment>
<reference evidence="14 15" key="1">
    <citation type="submission" date="2017-11" db="EMBL/GenBank/DDBJ databases">
        <title>Draft Genome Sequence of Lactobacillus curieae NBRC 111893 isolated from Koso, a Japanese sugar-Vegetable Fermented Beverage.</title>
        <authorList>
            <person name="Chiou T.Y."/>
            <person name="Oshima K."/>
            <person name="Suda W."/>
            <person name="Hattori M."/>
            <person name="Takahashi T."/>
        </authorList>
    </citation>
    <scope>NUCLEOTIDE SEQUENCE [LARGE SCALE GENOMIC DNA]</scope>
    <source>
        <strain evidence="14 15">NBRC111893</strain>
    </source>
</reference>
<dbReference type="InterPro" id="IPR050116">
    <property type="entry name" value="DNA_polymerase-Y"/>
</dbReference>
<evidence type="ECO:0000256" key="11">
    <source>
        <dbReference type="ARBA" id="ARBA00023204"/>
    </source>
</evidence>
<keyword evidence="5" id="KW-0235">DNA replication</keyword>
<evidence type="ECO:0000313" key="15">
    <source>
        <dbReference type="Proteomes" id="UP000286974"/>
    </source>
</evidence>
<keyword evidence="2" id="KW-0515">Mutator protein</keyword>
<keyword evidence="10" id="KW-0238">DNA-binding</keyword>
<organism evidence="14 15">
    <name type="scientific">Lentilactobacillus kosonis</name>
    <dbReference type="NCBI Taxonomy" id="2810561"/>
    <lineage>
        <taxon>Bacteria</taxon>
        <taxon>Bacillati</taxon>
        <taxon>Bacillota</taxon>
        <taxon>Bacilli</taxon>
        <taxon>Lactobacillales</taxon>
        <taxon>Lactobacillaceae</taxon>
        <taxon>Lentilactobacillus</taxon>
    </lineage>
</organism>
<keyword evidence="11" id="KW-0234">DNA repair</keyword>
<evidence type="ECO:0000256" key="8">
    <source>
        <dbReference type="ARBA" id="ARBA00022842"/>
    </source>
</evidence>
<keyword evidence="4 14" id="KW-0548">Nucleotidyltransferase</keyword>
<feature type="domain" description="DNA polymerase Y-family little finger" evidence="13">
    <location>
        <begin position="49"/>
        <end position="162"/>
    </location>
</feature>
<keyword evidence="9" id="KW-0239">DNA-directed DNA polymerase</keyword>
<evidence type="ECO:0000256" key="7">
    <source>
        <dbReference type="ARBA" id="ARBA00022763"/>
    </source>
</evidence>
<evidence type="ECO:0000256" key="3">
    <source>
        <dbReference type="ARBA" id="ARBA00022679"/>
    </source>
</evidence>
<dbReference type="PANTHER" id="PTHR11076:SF33">
    <property type="entry name" value="DNA POLYMERASE KAPPA"/>
    <property type="match status" value="1"/>
</dbReference>
<dbReference type="SUPFAM" id="SSF56672">
    <property type="entry name" value="DNA/RNA polymerases"/>
    <property type="match status" value="1"/>
</dbReference>
<evidence type="ECO:0000256" key="2">
    <source>
        <dbReference type="ARBA" id="ARBA00022457"/>
    </source>
</evidence>